<keyword evidence="5" id="KW-1185">Reference proteome</keyword>
<proteinExistence type="predicted"/>
<dbReference type="GO" id="GO:0008270">
    <property type="term" value="F:zinc ion binding"/>
    <property type="evidence" value="ECO:0007669"/>
    <property type="project" value="UniProtKB-KW"/>
</dbReference>
<feature type="domain" description="RING-type" evidence="3">
    <location>
        <begin position="315"/>
        <end position="353"/>
    </location>
</feature>
<keyword evidence="1" id="KW-0863">Zinc-finger</keyword>
<evidence type="ECO:0000313" key="5">
    <source>
        <dbReference type="Proteomes" id="UP001279734"/>
    </source>
</evidence>
<dbReference type="SMART" id="SM00184">
    <property type="entry name" value="RING"/>
    <property type="match status" value="1"/>
</dbReference>
<feature type="compositionally biased region" description="Acidic residues" evidence="2">
    <location>
        <begin position="283"/>
        <end position="297"/>
    </location>
</feature>
<dbReference type="Gene3D" id="3.30.40.10">
    <property type="entry name" value="Zinc/RING finger domain, C3HC4 (zinc finger)"/>
    <property type="match status" value="1"/>
</dbReference>
<accession>A0AAD3SZZ6</accession>
<name>A0AAD3SZZ6_NEPGR</name>
<keyword evidence="1" id="KW-0479">Metal-binding</keyword>
<dbReference type="InterPro" id="IPR013083">
    <property type="entry name" value="Znf_RING/FYVE/PHD"/>
</dbReference>
<keyword evidence="1" id="KW-0862">Zinc</keyword>
<gene>
    <name evidence="4" type="ORF">Nepgr_022249</name>
</gene>
<evidence type="ECO:0000256" key="2">
    <source>
        <dbReference type="SAM" id="MobiDB-lite"/>
    </source>
</evidence>
<dbReference type="PANTHER" id="PTHR46629">
    <property type="entry name" value="OS01G0917900 PROTEIN"/>
    <property type="match status" value="1"/>
</dbReference>
<feature type="region of interest" description="Disordered" evidence="2">
    <location>
        <begin position="274"/>
        <end position="309"/>
    </location>
</feature>
<reference evidence="4" key="1">
    <citation type="submission" date="2023-05" db="EMBL/GenBank/DDBJ databases">
        <title>Nepenthes gracilis genome sequencing.</title>
        <authorList>
            <person name="Fukushima K."/>
        </authorList>
    </citation>
    <scope>NUCLEOTIDE SEQUENCE</scope>
    <source>
        <strain evidence="4">SING2019-196</strain>
    </source>
</reference>
<dbReference type="EMBL" id="BSYO01000022">
    <property type="protein sequence ID" value="GMH20408.1"/>
    <property type="molecule type" value="Genomic_DNA"/>
</dbReference>
<dbReference type="Pfam" id="PF13920">
    <property type="entry name" value="zf-C3HC4_3"/>
    <property type="match status" value="1"/>
</dbReference>
<dbReference type="InterPro" id="IPR001841">
    <property type="entry name" value="Znf_RING"/>
</dbReference>
<sequence length="363" mass="39494">MESSTHQTMLTTRHFTLRESFLASDIAENDEISGNNDNGPDITNSLSGLTLAAVLRNERGSHFDINSTSNNSNVVRSLLDIVRNEETLSNTNNDYAGRKSWKSFRDCLKLKRLATVSHLATSVPVSQSDLDISNNRSQMLNRNCIRNSLGNTSIGRPGCFDATPAMETFPADDIALRGSSTAENGNSLEGGGDGSMRLAAALAAEREETRRRLSMDLLQDEDLEEIVGATGDVEGGGELEVAGGAILEAVAPPAQQLLRMSLMDLLEETDRQAGFQQPSHLLDDDDDGEKEEEQGEADELKGGDGVSRQKGQHSCCVCMVRHKGAAFIPCGHTFCRLCSRELWVQRGNCPLCNGFILEILDIF</sequence>
<dbReference type="AlphaFoldDB" id="A0AAD3SZZ6"/>
<dbReference type="SUPFAM" id="SSF57850">
    <property type="entry name" value="RING/U-box"/>
    <property type="match status" value="1"/>
</dbReference>
<evidence type="ECO:0000256" key="1">
    <source>
        <dbReference type="PROSITE-ProRule" id="PRU00175"/>
    </source>
</evidence>
<evidence type="ECO:0000259" key="3">
    <source>
        <dbReference type="PROSITE" id="PS50089"/>
    </source>
</evidence>
<dbReference type="Proteomes" id="UP001279734">
    <property type="component" value="Unassembled WGS sequence"/>
</dbReference>
<protein>
    <recommendedName>
        <fullName evidence="3">RING-type domain-containing protein</fullName>
    </recommendedName>
</protein>
<comment type="caution">
    <text evidence="4">The sequence shown here is derived from an EMBL/GenBank/DDBJ whole genome shotgun (WGS) entry which is preliminary data.</text>
</comment>
<dbReference type="PROSITE" id="PS50089">
    <property type="entry name" value="ZF_RING_2"/>
    <property type="match status" value="1"/>
</dbReference>
<evidence type="ECO:0000313" key="4">
    <source>
        <dbReference type="EMBL" id="GMH20408.1"/>
    </source>
</evidence>
<organism evidence="4 5">
    <name type="scientific">Nepenthes gracilis</name>
    <name type="common">Slender pitcher plant</name>
    <dbReference type="NCBI Taxonomy" id="150966"/>
    <lineage>
        <taxon>Eukaryota</taxon>
        <taxon>Viridiplantae</taxon>
        <taxon>Streptophyta</taxon>
        <taxon>Embryophyta</taxon>
        <taxon>Tracheophyta</taxon>
        <taxon>Spermatophyta</taxon>
        <taxon>Magnoliopsida</taxon>
        <taxon>eudicotyledons</taxon>
        <taxon>Gunneridae</taxon>
        <taxon>Pentapetalae</taxon>
        <taxon>Caryophyllales</taxon>
        <taxon>Nepenthaceae</taxon>
        <taxon>Nepenthes</taxon>
    </lineage>
</organism>
<dbReference type="CDD" id="cd16449">
    <property type="entry name" value="RING-HC"/>
    <property type="match status" value="1"/>
</dbReference>